<dbReference type="InterPro" id="IPR036047">
    <property type="entry name" value="F-box-like_dom_sf"/>
</dbReference>
<feature type="region of interest" description="Disordered" evidence="1">
    <location>
        <begin position="1072"/>
        <end position="1131"/>
    </location>
</feature>
<feature type="compositionally biased region" description="Basic and acidic residues" evidence="1">
    <location>
        <begin position="1100"/>
        <end position="1120"/>
    </location>
</feature>
<dbReference type="OrthoDB" id="2322499at2759"/>
<feature type="compositionally biased region" description="Pro residues" evidence="1">
    <location>
        <begin position="699"/>
        <end position="711"/>
    </location>
</feature>
<keyword evidence="4" id="KW-1185">Reference proteome</keyword>
<evidence type="ECO:0000313" key="4">
    <source>
        <dbReference type="Proteomes" id="UP000029964"/>
    </source>
</evidence>
<evidence type="ECO:0000259" key="2">
    <source>
        <dbReference type="Pfam" id="PF25422"/>
    </source>
</evidence>
<reference evidence="4" key="1">
    <citation type="journal article" date="2014" name="Genome Announc.">
        <title>Genome sequence and annotation of Acremonium chrysogenum, producer of the beta-lactam antibiotic cephalosporin C.</title>
        <authorList>
            <person name="Terfehr D."/>
            <person name="Dahlmann T.A."/>
            <person name="Specht T."/>
            <person name="Zadra I."/>
            <person name="Kuernsteiner H."/>
            <person name="Kueck U."/>
        </authorList>
    </citation>
    <scope>NUCLEOTIDE SEQUENCE [LARGE SCALE GENOMIC DNA]</scope>
    <source>
        <strain evidence="4">ATCC 11550 / CBS 779.69 / DSM 880 / IAM 14645 / JCM 23072 / IMI 49137</strain>
    </source>
</reference>
<feature type="region of interest" description="Disordered" evidence="1">
    <location>
        <begin position="1"/>
        <end position="96"/>
    </location>
</feature>
<comment type="caution">
    <text evidence="3">The sequence shown here is derived from an EMBL/GenBank/DDBJ whole genome shotgun (WGS) entry which is preliminary data.</text>
</comment>
<feature type="region of interest" description="Disordered" evidence="1">
    <location>
        <begin position="999"/>
        <end position="1027"/>
    </location>
</feature>
<dbReference type="STRING" id="857340.A0A086SZZ2"/>
<accession>A0A086SZZ2</accession>
<name>A0A086SZZ2_HAPC1</name>
<organism evidence="3 4">
    <name type="scientific">Hapsidospora chrysogenum (strain ATCC 11550 / CBS 779.69 / DSM 880 / IAM 14645 / JCM 23072 / IMI 49137)</name>
    <name type="common">Acremonium chrysogenum</name>
    <dbReference type="NCBI Taxonomy" id="857340"/>
    <lineage>
        <taxon>Eukaryota</taxon>
        <taxon>Fungi</taxon>
        <taxon>Dikarya</taxon>
        <taxon>Ascomycota</taxon>
        <taxon>Pezizomycotina</taxon>
        <taxon>Sordariomycetes</taxon>
        <taxon>Hypocreomycetidae</taxon>
        <taxon>Hypocreales</taxon>
        <taxon>Bionectriaceae</taxon>
        <taxon>Hapsidospora</taxon>
    </lineage>
</organism>
<evidence type="ECO:0000256" key="1">
    <source>
        <dbReference type="SAM" id="MobiDB-lite"/>
    </source>
</evidence>
<feature type="region of interest" description="Disordered" evidence="1">
    <location>
        <begin position="507"/>
        <end position="549"/>
    </location>
</feature>
<feature type="region of interest" description="Disordered" evidence="1">
    <location>
        <begin position="1308"/>
        <end position="1366"/>
    </location>
</feature>
<dbReference type="HOGENOM" id="CLU_003437_0_0_1"/>
<gene>
    <name evidence="3" type="ORF">ACRE_065810</name>
</gene>
<feature type="region of interest" description="Disordered" evidence="1">
    <location>
        <begin position="699"/>
        <end position="750"/>
    </location>
</feature>
<feature type="region of interest" description="Disordered" evidence="1">
    <location>
        <begin position="373"/>
        <end position="444"/>
    </location>
</feature>
<dbReference type="EMBL" id="JPKY01000088">
    <property type="protein sequence ID" value="KFH42674.1"/>
    <property type="molecule type" value="Genomic_DNA"/>
</dbReference>
<feature type="compositionally biased region" description="Polar residues" evidence="1">
    <location>
        <begin position="520"/>
        <end position="532"/>
    </location>
</feature>
<feature type="compositionally biased region" description="Polar residues" evidence="1">
    <location>
        <begin position="20"/>
        <end position="34"/>
    </location>
</feature>
<feature type="compositionally biased region" description="Polar residues" evidence="1">
    <location>
        <begin position="411"/>
        <end position="430"/>
    </location>
</feature>
<feature type="compositionally biased region" description="Polar residues" evidence="1">
    <location>
        <begin position="376"/>
        <end position="401"/>
    </location>
</feature>
<dbReference type="InterPro" id="IPR057214">
    <property type="entry name" value="DUF7892"/>
</dbReference>
<dbReference type="Proteomes" id="UP000029964">
    <property type="component" value="Unassembled WGS sequence"/>
</dbReference>
<protein>
    <recommendedName>
        <fullName evidence="2">DUF7892 domain-containing protein</fullName>
    </recommendedName>
</protein>
<dbReference type="Gene3D" id="1.20.1280.50">
    <property type="match status" value="1"/>
</dbReference>
<proteinExistence type="predicted"/>
<dbReference type="SUPFAM" id="SSF81383">
    <property type="entry name" value="F-box domain"/>
    <property type="match status" value="1"/>
</dbReference>
<feature type="compositionally biased region" description="Polar residues" evidence="1">
    <location>
        <begin position="1"/>
        <end position="12"/>
    </location>
</feature>
<feature type="domain" description="DUF7892" evidence="2">
    <location>
        <begin position="848"/>
        <end position="988"/>
    </location>
</feature>
<sequence>MSQQQQSRNSPRAPSLSLGALQTQKGSTSQNAGTPVSDDDTNGSYASSSIEDPESSYDPTTALSMEMDVAQPPASRKRKSATPDPATDQSDSKRTRVVFEARNDRGCGLAASRDRSKQLPAEIWHHIFIFLPPRSLGNLLRVNRLFHNYLDPSPVVKIPYPTFTETPLPSRKQLSACMPDTIWQTSRRLFWPRMPSPLKGRSELDMWRLACSRFCQFCRLKGVTDNKVSLSIDQWHRGPGAKGVGPVFPFFVVSCGSCLAHKGLKLTVLQEIDVLLSPTTPSALLPGLAAVFLTNDMHVVASQDLQSQSSPIPEQLCKLYWKEQIDDIRTEFEAVKTLSSAAAEEWLKGLEDRGKMLRSDAARWEKWVISGGVRQMRSTDAQPQTTSGSDSPSRRGLNQRTAPAKMDATEPDTTSALAQAAPTTLEQSAGPQPRPQGHPKRTADEVAELKQLRKAEIERRARLLDPPLTPAVLAHIPSFQAALQIIAPFDEKAWGLLKPRLLAQRAKAEQRERDSRVKTKASSTAPNGTTKPPGSGKDQGKATDAEWDEIQGPVRTRIAEYADEIITDGWNGGKKVGKKNCPQFAVDVLTYVRKRFYAEVAKDAAAAAAAGKGPVADPPEGPWTQKLTLENMKWVFDAKVRPHTDRFRADLFFCNGCHNHAKYYALQPLIQHYAAKHTKALSLGNVVVHWRAEWPSIPPFDPDPKLPPPPGKGKHADSRAAQQPKAPSTTQPPFPANRNPHHLSIPQPAAHFAGGNSAYVQAAPFPDYPQPAASGPAVAPPVLHAASHAPQTYAPQTPYASYVAGLSYGSSYPPAAPTPEGFGGPRPPLSQEFYPGPNNSAIPASGDNYGTRLEFMAGIVQQTWDAVSHVKGLPGAVKLCVIVHRISQAFQTHFSEAAALDMFLYGLSKRKKMRPLRGVGELRCKPCAEAMTRDKKFTTLRLADHFLATHADLDWRTQMVLLPEMPELEKLPTILAQNKSAYDMVADALPWAFGQKPQAGPQVYTGDQPEGVARERSQPYGQEDAYSPEYTPADLVYERSHVSYPPNPAIVPLDRPSYRAGMVDSDRPNLIPAHEVYSSNGASTPRRPPKREYSGGNSHVRGERGHPDKAPRTTREERPGKGPGLPAVRLPPAMEEVGGVGEYQAQVYGGRAGEGVAAQRPLSVRRHMDLEVSTTWPAENGFHLLDALESHLDGANGGTSTPAPFNRATARPVAYHPDDPARYAASAEWHQGQHTPSPHHAPRQEDYYYRDSRVPPERQYLATGDIYRDALPVGPVEKYELLEVRDPEHGTYYIRRPVRREETLYPYDIRGRDSRQQGRPPIMNGDRYRTGTSTTVAPPSRTDVEDYDPRFPAVEGAPPQQQQRRP</sequence>
<dbReference type="CDD" id="cd09917">
    <property type="entry name" value="F-box_SF"/>
    <property type="match status" value="1"/>
</dbReference>
<dbReference type="Pfam" id="PF25422">
    <property type="entry name" value="DUF7892"/>
    <property type="match status" value="1"/>
</dbReference>
<evidence type="ECO:0000313" key="3">
    <source>
        <dbReference type="EMBL" id="KFH42674.1"/>
    </source>
</evidence>
<feature type="compositionally biased region" description="Basic and acidic residues" evidence="1">
    <location>
        <begin position="507"/>
        <end position="517"/>
    </location>
</feature>